<organism evidence="1">
    <name type="scientific">bioreactor metagenome</name>
    <dbReference type="NCBI Taxonomy" id="1076179"/>
    <lineage>
        <taxon>unclassified sequences</taxon>
        <taxon>metagenomes</taxon>
        <taxon>ecological metagenomes</taxon>
    </lineage>
</organism>
<dbReference type="EC" id="2.7.8.-" evidence="1"/>
<comment type="caution">
    <text evidence="1">The sequence shown here is derived from an EMBL/GenBank/DDBJ whole genome shotgun (WGS) entry which is preliminary data.</text>
</comment>
<sequence>MADDEVATVGTINLDYRSFYLHFECGVWMARTNAVLDIRTDFLNTLKLCEFINADSRQLNFGCVLRLLSAVLRLFSPLM</sequence>
<dbReference type="GO" id="GO:0016740">
    <property type="term" value="F:transferase activity"/>
    <property type="evidence" value="ECO:0007669"/>
    <property type="project" value="UniProtKB-KW"/>
</dbReference>
<reference evidence="1" key="1">
    <citation type="submission" date="2019-08" db="EMBL/GenBank/DDBJ databases">
        <authorList>
            <person name="Kucharzyk K."/>
            <person name="Murdoch R.W."/>
            <person name="Higgins S."/>
            <person name="Loffler F."/>
        </authorList>
    </citation>
    <scope>NUCLEOTIDE SEQUENCE</scope>
</reference>
<dbReference type="AlphaFoldDB" id="A0A645IVF2"/>
<evidence type="ECO:0000313" key="1">
    <source>
        <dbReference type="EMBL" id="MPN54842.1"/>
    </source>
</evidence>
<gene>
    <name evidence="1" type="ORF">SDC9_202519</name>
</gene>
<keyword evidence="1" id="KW-0808">Transferase</keyword>
<dbReference type="EMBL" id="VSSQ01123472">
    <property type="protein sequence ID" value="MPN54842.1"/>
    <property type="molecule type" value="Genomic_DNA"/>
</dbReference>
<name>A0A645IVF2_9ZZZZ</name>
<dbReference type="Gene3D" id="3.30.870.10">
    <property type="entry name" value="Endonuclease Chain A"/>
    <property type="match status" value="1"/>
</dbReference>
<accession>A0A645IVF2</accession>
<dbReference type="SUPFAM" id="SSF56024">
    <property type="entry name" value="Phospholipase D/nuclease"/>
    <property type="match status" value="1"/>
</dbReference>
<proteinExistence type="predicted"/>
<protein>
    <submittedName>
        <fullName evidence="1">Cardiolipin synthase</fullName>
        <ecNumber evidence="1">2.7.8.-</ecNumber>
    </submittedName>
</protein>